<sequence length="113" mass="12228">MDAGIPPPADAVERAKTEGRKEGLFAGLTSALASGESVSHHPRCLLLTIYRPGLIGAKFMGLNRNKTVVTIVLSGALSGYYFTEAFTQTALKQLQVEWEKRQKEPSQGEEPPA</sequence>
<gene>
    <name evidence="1" type="ORF">EV421DRAFT_759160</name>
</gene>
<evidence type="ECO:0000313" key="1">
    <source>
        <dbReference type="EMBL" id="KAK0440724.1"/>
    </source>
</evidence>
<evidence type="ECO:0000313" key="2">
    <source>
        <dbReference type="Proteomes" id="UP001175226"/>
    </source>
</evidence>
<keyword evidence="2" id="KW-1185">Reference proteome</keyword>
<dbReference type="Proteomes" id="UP001175226">
    <property type="component" value="Unassembled WGS sequence"/>
</dbReference>
<proteinExistence type="predicted"/>
<reference evidence="1" key="1">
    <citation type="submission" date="2023-06" db="EMBL/GenBank/DDBJ databases">
        <authorList>
            <consortium name="Lawrence Berkeley National Laboratory"/>
            <person name="Ahrendt S."/>
            <person name="Sahu N."/>
            <person name="Indic B."/>
            <person name="Wong-Bajracharya J."/>
            <person name="Merenyi Z."/>
            <person name="Ke H.-M."/>
            <person name="Monk M."/>
            <person name="Kocsube S."/>
            <person name="Drula E."/>
            <person name="Lipzen A."/>
            <person name="Balint B."/>
            <person name="Henrissat B."/>
            <person name="Andreopoulos B."/>
            <person name="Martin F.M."/>
            <person name="Harder C.B."/>
            <person name="Rigling D."/>
            <person name="Ford K.L."/>
            <person name="Foster G.D."/>
            <person name="Pangilinan J."/>
            <person name="Papanicolaou A."/>
            <person name="Barry K."/>
            <person name="LaButti K."/>
            <person name="Viragh M."/>
            <person name="Koriabine M."/>
            <person name="Yan M."/>
            <person name="Riley R."/>
            <person name="Champramary S."/>
            <person name="Plett K.L."/>
            <person name="Tsai I.J."/>
            <person name="Slot J."/>
            <person name="Sipos G."/>
            <person name="Plett J."/>
            <person name="Nagy L.G."/>
            <person name="Grigoriev I.V."/>
        </authorList>
    </citation>
    <scope>NUCLEOTIDE SEQUENCE</scope>
    <source>
        <strain evidence="1">FPL87.14</strain>
    </source>
</reference>
<accession>A0AA39JG53</accession>
<dbReference type="EMBL" id="JAUEPT010000032">
    <property type="protein sequence ID" value="KAK0440724.1"/>
    <property type="molecule type" value="Genomic_DNA"/>
</dbReference>
<organism evidence="1 2">
    <name type="scientific">Armillaria borealis</name>
    <dbReference type="NCBI Taxonomy" id="47425"/>
    <lineage>
        <taxon>Eukaryota</taxon>
        <taxon>Fungi</taxon>
        <taxon>Dikarya</taxon>
        <taxon>Basidiomycota</taxon>
        <taxon>Agaricomycotina</taxon>
        <taxon>Agaricomycetes</taxon>
        <taxon>Agaricomycetidae</taxon>
        <taxon>Agaricales</taxon>
        <taxon>Marasmiineae</taxon>
        <taxon>Physalacriaceae</taxon>
        <taxon>Armillaria</taxon>
    </lineage>
</organism>
<protein>
    <submittedName>
        <fullName evidence="1">Uncharacterized protein</fullName>
    </submittedName>
</protein>
<dbReference type="AlphaFoldDB" id="A0AA39JG53"/>
<comment type="caution">
    <text evidence="1">The sequence shown here is derived from an EMBL/GenBank/DDBJ whole genome shotgun (WGS) entry which is preliminary data.</text>
</comment>
<name>A0AA39JG53_9AGAR</name>